<dbReference type="Pfam" id="PF20152">
    <property type="entry name" value="DUF6534"/>
    <property type="match status" value="1"/>
</dbReference>
<evidence type="ECO:0000256" key="1">
    <source>
        <dbReference type="SAM" id="Phobius"/>
    </source>
</evidence>
<dbReference type="EMBL" id="JACAZI010000005">
    <property type="protein sequence ID" value="KAF7360724.1"/>
    <property type="molecule type" value="Genomic_DNA"/>
</dbReference>
<evidence type="ECO:0000259" key="2">
    <source>
        <dbReference type="Pfam" id="PF20152"/>
    </source>
</evidence>
<protein>
    <recommendedName>
        <fullName evidence="2">DUF6534 domain-containing protein</fullName>
    </recommendedName>
</protein>
<dbReference type="PANTHER" id="PTHR40465">
    <property type="entry name" value="CHROMOSOME 1, WHOLE GENOME SHOTGUN SEQUENCE"/>
    <property type="match status" value="1"/>
</dbReference>
<feature type="transmembrane region" description="Helical" evidence="1">
    <location>
        <begin position="230"/>
        <end position="249"/>
    </location>
</feature>
<dbReference type="Proteomes" id="UP000620124">
    <property type="component" value="Unassembled WGS sequence"/>
</dbReference>
<dbReference type="InterPro" id="IPR045339">
    <property type="entry name" value="DUF6534"/>
</dbReference>
<dbReference type="AlphaFoldDB" id="A0A8H6YLY6"/>
<gene>
    <name evidence="3" type="ORF">MVEN_00804300</name>
</gene>
<sequence>MKGAAPYRTAFLLSVMDRFLRLIFSTGTPNPKKAFLHSELDPSAHLPAMVHVLTPPPTEASRHEIVWLAGPRLIGLLFNWGLLGVLTTQIYIYHVNFPRDKRRLKALVYGIYLLDWAQTCSATYDAFRWFVYDWGDIPALFLRYSGFFNVPLLSSVIGAIVQASPPGVELTIFYGWRIWIFSRSKVMFVIVFILAVVQLGGGIATAYYMFIDASETSRAAHTIHSVGVRLGGSALVDIVISVSMTYYLLRCRAQALEHTTNAVTRLVRLTIETGTITVFAATLDLVFYLTEKNGLHQVSGVTLSKLYSNTLMVLFNNRLVELRTRDTISGENAALAFRPGRSKTETMDTGDFQTITVKVDKESFNSID</sequence>
<keyword evidence="4" id="KW-1185">Reference proteome</keyword>
<proteinExistence type="predicted"/>
<keyword evidence="1" id="KW-0812">Transmembrane</keyword>
<accession>A0A8H6YLY6</accession>
<organism evidence="3 4">
    <name type="scientific">Mycena venus</name>
    <dbReference type="NCBI Taxonomy" id="2733690"/>
    <lineage>
        <taxon>Eukaryota</taxon>
        <taxon>Fungi</taxon>
        <taxon>Dikarya</taxon>
        <taxon>Basidiomycota</taxon>
        <taxon>Agaricomycotina</taxon>
        <taxon>Agaricomycetes</taxon>
        <taxon>Agaricomycetidae</taxon>
        <taxon>Agaricales</taxon>
        <taxon>Marasmiineae</taxon>
        <taxon>Mycenaceae</taxon>
        <taxon>Mycena</taxon>
    </lineage>
</organism>
<feature type="transmembrane region" description="Helical" evidence="1">
    <location>
        <begin position="73"/>
        <end position="94"/>
    </location>
</feature>
<dbReference type="PANTHER" id="PTHR40465:SF1">
    <property type="entry name" value="DUF6534 DOMAIN-CONTAINING PROTEIN"/>
    <property type="match status" value="1"/>
</dbReference>
<evidence type="ECO:0000313" key="4">
    <source>
        <dbReference type="Proteomes" id="UP000620124"/>
    </source>
</evidence>
<dbReference type="OrthoDB" id="2953893at2759"/>
<evidence type="ECO:0000313" key="3">
    <source>
        <dbReference type="EMBL" id="KAF7360724.1"/>
    </source>
</evidence>
<feature type="domain" description="DUF6534" evidence="2">
    <location>
        <begin position="233"/>
        <end position="318"/>
    </location>
</feature>
<comment type="caution">
    <text evidence="3">The sequence shown here is derived from an EMBL/GenBank/DDBJ whole genome shotgun (WGS) entry which is preliminary data.</text>
</comment>
<reference evidence="3" key="1">
    <citation type="submission" date="2020-05" db="EMBL/GenBank/DDBJ databases">
        <title>Mycena genomes resolve the evolution of fungal bioluminescence.</title>
        <authorList>
            <person name="Tsai I.J."/>
        </authorList>
    </citation>
    <scope>NUCLEOTIDE SEQUENCE</scope>
    <source>
        <strain evidence="3">CCC161011</strain>
    </source>
</reference>
<name>A0A8H6YLY6_9AGAR</name>
<keyword evidence="1" id="KW-0472">Membrane</keyword>
<feature type="transmembrane region" description="Helical" evidence="1">
    <location>
        <begin position="186"/>
        <end position="210"/>
    </location>
</feature>
<keyword evidence="1" id="KW-1133">Transmembrane helix</keyword>